<dbReference type="AlphaFoldDB" id="A0AAV8YME9"/>
<evidence type="ECO:0000313" key="1">
    <source>
        <dbReference type="EMBL" id="KAJ8952382.1"/>
    </source>
</evidence>
<keyword evidence="2" id="KW-1185">Reference proteome</keyword>
<organism evidence="1 2">
    <name type="scientific">Aromia moschata</name>
    <dbReference type="NCBI Taxonomy" id="1265417"/>
    <lineage>
        <taxon>Eukaryota</taxon>
        <taxon>Metazoa</taxon>
        <taxon>Ecdysozoa</taxon>
        <taxon>Arthropoda</taxon>
        <taxon>Hexapoda</taxon>
        <taxon>Insecta</taxon>
        <taxon>Pterygota</taxon>
        <taxon>Neoptera</taxon>
        <taxon>Endopterygota</taxon>
        <taxon>Coleoptera</taxon>
        <taxon>Polyphaga</taxon>
        <taxon>Cucujiformia</taxon>
        <taxon>Chrysomeloidea</taxon>
        <taxon>Cerambycidae</taxon>
        <taxon>Cerambycinae</taxon>
        <taxon>Callichromatini</taxon>
        <taxon>Aromia</taxon>
    </lineage>
</organism>
<dbReference type="EMBL" id="JAPWTK010000069">
    <property type="protein sequence ID" value="KAJ8952382.1"/>
    <property type="molecule type" value="Genomic_DNA"/>
</dbReference>
<comment type="caution">
    <text evidence="1">The sequence shown here is derived from an EMBL/GenBank/DDBJ whole genome shotgun (WGS) entry which is preliminary data.</text>
</comment>
<evidence type="ECO:0000313" key="2">
    <source>
        <dbReference type="Proteomes" id="UP001162162"/>
    </source>
</evidence>
<reference evidence="1" key="1">
    <citation type="journal article" date="2023" name="Insect Mol. Biol.">
        <title>Genome sequencing provides insights into the evolution of gene families encoding plant cell wall-degrading enzymes in longhorned beetles.</title>
        <authorList>
            <person name="Shin N.R."/>
            <person name="Okamura Y."/>
            <person name="Kirsch R."/>
            <person name="Pauchet Y."/>
        </authorList>
    </citation>
    <scope>NUCLEOTIDE SEQUENCE</scope>
    <source>
        <strain evidence="1">AMC_N1</strain>
    </source>
</reference>
<name>A0AAV8YME9_9CUCU</name>
<proteinExistence type="predicted"/>
<protein>
    <submittedName>
        <fullName evidence="1">Uncharacterized protein</fullName>
    </submittedName>
</protein>
<dbReference type="Proteomes" id="UP001162162">
    <property type="component" value="Unassembled WGS sequence"/>
</dbReference>
<gene>
    <name evidence="1" type="ORF">NQ318_014473</name>
</gene>
<accession>A0AAV8YME9</accession>
<sequence length="53" mass="6218">MPRHNLFSKDEMRDMSVLHYIEPCNNKRSTSSVGSMFTTSSRYVQVKYNLISM</sequence>